<gene>
    <name evidence="1" type="ORF">PN838_13575</name>
</gene>
<proteinExistence type="predicted"/>
<dbReference type="Gene3D" id="1.10.260.40">
    <property type="entry name" value="lambda repressor-like DNA-binding domains"/>
    <property type="match status" value="1"/>
</dbReference>
<sequence>MRTNEKTRLTLKDVANQLGVSTATISNAFSRPDQLSKKAY</sequence>
<dbReference type="GO" id="GO:0003677">
    <property type="term" value="F:DNA binding"/>
    <property type="evidence" value="ECO:0007669"/>
    <property type="project" value="UniProtKB-KW"/>
</dbReference>
<dbReference type="Proteomes" id="UP001528411">
    <property type="component" value="Unassembled WGS sequence"/>
</dbReference>
<accession>A0ABT5FDK5</accession>
<keyword evidence="2" id="KW-1185">Reference proteome</keyword>
<keyword evidence="1" id="KW-0238">DNA-binding</keyword>
<comment type="caution">
    <text evidence="1">The sequence shown here is derived from an EMBL/GenBank/DDBJ whole genome shotgun (WGS) entry which is preliminary data.</text>
</comment>
<protein>
    <submittedName>
        <fullName evidence="1">LacI family DNA-binding transcriptional regulator</fullName>
    </submittedName>
</protein>
<name>A0ABT5FDK5_9GAMM</name>
<evidence type="ECO:0000313" key="1">
    <source>
        <dbReference type="EMBL" id="MDC2889619.1"/>
    </source>
</evidence>
<reference evidence="1 2" key="1">
    <citation type="submission" date="2023-01" db="EMBL/GenBank/DDBJ databases">
        <title>Psychrosphaera sp. nov., isolated from marine algae.</title>
        <authorList>
            <person name="Bayburt H."/>
            <person name="Choi B.J."/>
            <person name="Kim J.M."/>
            <person name="Choi D.G."/>
            <person name="Jeon C.O."/>
        </authorList>
    </citation>
    <scope>NUCLEOTIDE SEQUENCE [LARGE SCALE GENOMIC DNA]</scope>
    <source>
        <strain evidence="1 2">G1-22</strain>
    </source>
</reference>
<dbReference type="InterPro" id="IPR010982">
    <property type="entry name" value="Lambda_DNA-bd_dom_sf"/>
</dbReference>
<evidence type="ECO:0000313" key="2">
    <source>
        <dbReference type="Proteomes" id="UP001528411"/>
    </source>
</evidence>
<dbReference type="EMBL" id="JAQOMS010000002">
    <property type="protein sequence ID" value="MDC2889619.1"/>
    <property type="molecule type" value="Genomic_DNA"/>
</dbReference>
<dbReference type="SUPFAM" id="SSF47413">
    <property type="entry name" value="lambda repressor-like DNA-binding domains"/>
    <property type="match status" value="1"/>
</dbReference>
<organism evidence="1 2">
    <name type="scientific">Psychrosphaera algicola</name>
    <dbReference type="NCBI Taxonomy" id="3023714"/>
    <lineage>
        <taxon>Bacteria</taxon>
        <taxon>Pseudomonadati</taxon>
        <taxon>Pseudomonadota</taxon>
        <taxon>Gammaproteobacteria</taxon>
        <taxon>Alteromonadales</taxon>
        <taxon>Pseudoalteromonadaceae</taxon>
        <taxon>Psychrosphaera</taxon>
    </lineage>
</organism>